<dbReference type="AlphaFoldDB" id="A0A9W6EVV7"/>
<proteinExistence type="predicted"/>
<dbReference type="EMBL" id="BRVP01000006">
    <property type="protein sequence ID" value="GLB52043.1"/>
    <property type="molecule type" value="Genomic_DNA"/>
</dbReference>
<evidence type="ECO:0000313" key="1">
    <source>
        <dbReference type="EMBL" id="GLB52043.1"/>
    </source>
</evidence>
<name>A0A9W6EVV7_9FLAO</name>
<organism evidence="1 2">
    <name type="scientific">Neptunitalea chrysea</name>
    <dbReference type="NCBI Taxonomy" id="1647581"/>
    <lineage>
        <taxon>Bacteria</taxon>
        <taxon>Pseudomonadati</taxon>
        <taxon>Bacteroidota</taxon>
        <taxon>Flavobacteriia</taxon>
        <taxon>Flavobacteriales</taxon>
        <taxon>Flavobacteriaceae</taxon>
        <taxon>Neptunitalea</taxon>
    </lineage>
</organism>
<gene>
    <name evidence="1" type="ORF">NBRC110019_10820</name>
</gene>
<accession>A0A9W6EVV7</accession>
<dbReference type="Gene3D" id="3.90.550.10">
    <property type="entry name" value="Spore Coat Polysaccharide Biosynthesis Protein SpsA, Chain A"/>
    <property type="match status" value="1"/>
</dbReference>
<reference evidence="1" key="1">
    <citation type="submission" date="2022-07" db="EMBL/GenBank/DDBJ databases">
        <title>Taxonomy of Novel Oxalotrophic and Methylotrophic Bacteria.</title>
        <authorList>
            <person name="Sahin N."/>
            <person name="Tani A."/>
        </authorList>
    </citation>
    <scope>NUCLEOTIDE SEQUENCE</scope>
    <source>
        <strain evidence="1">AM327</strain>
    </source>
</reference>
<evidence type="ECO:0000313" key="2">
    <source>
        <dbReference type="Proteomes" id="UP001143545"/>
    </source>
</evidence>
<evidence type="ECO:0008006" key="3">
    <source>
        <dbReference type="Google" id="ProtNLM"/>
    </source>
</evidence>
<dbReference type="Proteomes" id="UP001143545">
    <property type="component" value="Unassembled WGS sequence"/>
</dbReference>
<comment type="caution">
    <text evidence="1">The sequence shown here is derived from an EMBL/GenBank/DDBJ whole genome shotgun (WGS) entry which is preliminary data.</text>
</comment>
<dbReference type="InterPro" id="IPR029044">
    <property type="entry name" value="Nucleotide-diphossugar_trans"/>
</dbReference>
<keyword evidence="2" id="KW-1185">Reference proteome</keyword>
<protein>
    <recommendedName>
        <fullName evidence="3">Glycosyl transferase family 2</fullName>
    </recommendedName>
</protein>
<dbReference type="SUPFAM" id="SSF53448">
    <property type="entry name" value="Nucleotide-diphospho-sugar transferases"/>
    <property type="match status" value="1"/>
</dbReference>
<dbReference type="CDD" id="cd00761">
    <property type="entry name" value="Glyco_tranf_GTA_type"/>
    <property type="match status" value="1"/>
</dbReference>
<sequence>MRLGINEVKDIKTKIQTCLHRVIIPLFIPNEEGYYKQAYEIFLITIKSILITTNNVKISVIANGCGKQVIKKLFDLFDQGVINELIIEADPIGKLNSLLKVLRTVEEDFVTVSDADVLFLNDWEKEVMNVFSEFPKAGAVCPTPVFRKHNNYTQNIWIDYLFSRKMCFTPVKNPAAMTRFANSIGWPWLDEKYKDVYLTLENNNGFKAMVGSSHFVSTYRKQVFQMLPTSNTLFQLGGNSEGKYLDEIVVKSGRYRLSTIDNYAYHMGNKLENWHLERFNLLEKENVERDFIKSEKIKTHKMGYFFKRKLYSIIFSSTLLKHLIYKFKGLSTSQIKDF</sequence>